<evidence type="ECO:0000313" key="6">
    <source>
        <dbReference type="EMBL" id="OGE71118.1"/>
    </source>
</evidence>
<protein>
    <recommendedName>
        <fullName evidence="5">ABC transporter domain-containing protein</fullName>
    </recommendedName>
</protein>
<evidence type="ECO:0000313" key="7">
    <source>
        <dbReference type="Proteomes" id="UP000177135"/>
    </source>
</evidence>
<dbReference type="SMART" id="SM00382">
    <property type="entry name" value="AAA"/>
    <property type="match status" value="1"/>
</dbReference>
<dbReference type="GO" id="GO:0016887">
    <property type="term" value="F:ATP hydrolysis activity"/>
    <property type="evidence" value="ECO:0007669"/>
    <property type="project" value="InterPro"/>
</dbReference>
<evidence type="ECO:0000256" key="4">
    <source>
        <dbReference type="ARBA" id="ARBA00022840"/>
    </source>
</evidence>
<dbReference type="PANTHER" id="PTHR46743:SF2">
    <property type="entry name" value="TEICHOIC ACIDS EXPORT ATP-BINDING PROTEIN TAGH"/>
    <property type="match status" value="1"/>
</dbReference>
<dbReference type="InterPro" id="IPR027417">
    <property type="entry name" value="P-loop_NTPase"/>
</dbReference>
<dbReference type="Pfam" id="PF00005">
    <property type="entry name" value="ABC_tran"/>
    <property type="match status" value="1"/>
</dbReference>
<dbReference type="InterPro" id="IPR003439">
    <property type="entry name" value="ABC_transporter-like_ATP-bd"/>
</dbReference>
<dbReference type="SUPFAM" id="SSF52540">
    <property type="entry name" value="P-loop containing nucleoside triphosphate hydrolases"/>
    <property type="match status" value="1"/>
</dbReference>
<evidence type="ECO:0000256" key="1">
    <source>
        <dbReference type="ARBA" id="ARBA00005417"/>
    </source>
</evidence>
<dbReference type="InterPro" id="IPR050683">
    <property type="entry name" value="Bact_Polysacc_Export_ATP-bd"/>
</dbReference>
<evidence type="ECO:0000256" key="2">
    <source>
        <dbReference type="ARBA" id="ARBA00022448"/>
    </source>
</evidence>
<dbReference type="InterPro" id="IPR015860">
    <property type="entry name" value="ABC_transpr_TagH-like"/>
</dbReference>
<name>A0A1F5N0H5_9BACT</name>
<keyword evidence="4" id="KW-0067">ATP-binding</keyword>
<gene>
    <name evidence="6" type="ORF">A2617_04270</name>
</gene>
<dbReference type="GO" id="GO:0140359">
    <property type="term" value="F:ABC-type transporter activity"/>
    <property type="evidence" value="ECO:0007669"/>
    <property type="project" value="InterPro"/>
</dbReference>
<dbReference type="PANTHER" id="PTHR46743">
    <property type="entry name" value="TEICHOIC ACIDS EXPORT ATP-BINDING PROTEIN TAGH"/>
    <property type="match status" value="1"/>
</dbReference>
<dbReference type="GO" id="GO:0005524">
    <property type="term" value="F:ATP binding"/>
    <property type="evidence" value="ECO:0007669"/>
    <property type="project" value="UniProtKB-KW"/>
</dbReference>
<dbReference type="EMBL" id="MFEC01000019">
    <property type="protein sequence ID" value="OGE71118.1"/>
    <property type="molecule type" value="Genomic_DNA"/>
</dbReference>
<dbReference type="GO" id="GO:0016020">
    <property type="term" value="C:membrane"/>
    <property type="evidence" value="ECO:0007669"/>
    <property type="project" value="InterPro"/>
</dbReference>
<sequence length="241" mass="26847">MEANIVVDFSGVGKQFKKGHKFLLKEAFLDFFRGEKLENFWAVKDATFKIKKGEIVGIIGANGSGKSTILKLMAGVLTPTRGEVKVIGRIGPLIELGAGFHPELTGRENIYLNGTILGLSKKKIDKKFSDIVKFAELSEFIDTPVKHYSSGMYMRLGFSIAIHIDPDILLIDEILAVGDTNFQRKCLDKMREFHEKGATIILITHSLDLVKSFCQRAILLWSGKIIYAGLPDKAIKKYAQI</sequence>
<dbReference type="Gene3D" id="3.40.50.300">
    <property type="entry name" value="P-loop containing nucleotide triphosphate hydrolases"/>
    <property type="match status" value="1"/>
</dbReference>
<keyword evidence="2" id="KW-0813">Transport</keyword>
<dbReference type="CDD" id="cd03220">
    <property type="entry name" value="ABC_KpsT_Wzt"/>
    <property type="match status" value="1"/>
</dbReference>
<feature type="domain" description="ABC transporter" evidence="5">
    <location>
        <begin position="26"/>
        <end position="241"/>
    </location>
</feature>
<keyword evidence="3" id="KW-0547">Nucleotide-binding</keyword>
<evidence type="ECO:0000256" key="3">
    <source>
        <dbReference type="ARBA" id="ARBA00022741"/>
    </source>
</evidence>
<dbReference type="InterPro" id="IPR003593">
    <property type="entry name" value="AAA+_ATPase"/>
</dbReference>
<comment type="caution">
    <text evidence="6">The sequence shown here is derived from an EMBL/GenBank/DDBJ whole genome shotgun (WGS) entry which is preliminary data.</text>
</comment>
<accession>A0A1F5N0H5</accession>
<dbReference type="PROSITE" id="PS50893">
    <property type="entry name" value="ABC_TRANSPORTER_2"/>
    <property type="match status" value="1"/>
</dbReference>
<comment type="similarity">
    <text evidence="1">Belongs to the ABC transporter superfamily.</text>
</comment>
<reference evidence="6 7" key="1">
    <citation type="journal article" date="2016" name="Nat. Commun.">
        <title>Thousands of microbial genomes shed light on interconnected biogeochemical processes in an aquifer system.</title>
        <authorList>
            <person name="Anantharaman K."/>
            <person name="Brown C.T."/>
            <person name="Hug L.A."/>
            <person name="Sharon I."/>
            <person name="Castelle C.J."/>
            <person name="Probst A.J."/>
            <person name="Thomas B.C."/>
            <person name="Singh A."/>
            <person name="Wilkins M.J."/>
            <person name="Karaoz U."/>
            <person name="Brodie E.L."/>
            <person name="Williams K.H."/>
            <person name="Hubbard S.S."/>
            <person name="Banfield J.F."/>
        </authorList>
    </citation>
    <scope>NUCLEOTIDE SEQUENCE [LARGE SCALE GENOMIC DNA]</scope>
</reference>
<dbReference type="Proteomes" id="UP000177135">
    <property type="component" value="Unassembled WGS sequence"/>
</dbReference>
<dbReference type="AlphaFoldDB" id="A0A1F5N0H5"/>
<evidence type="ECO:0000259" key="5">
    <source>
        <dbReference type="PROSITE" id="PS50893"/>
    </source>
</evidence>
<organism evidence="6 7">
    <name type="scientific">Candidatus Daviesbacteria bacterium RIFOXYD1_FULL_41_10</name>
    <dbReference type="NCBI Taxonomy" id="1797801"/>
    <lineage>
        <taxon>Bacteria</taxon>
        <taxon>Candidatus Daviesiibacteriota</taxon>
    </lineage>
</organism>
<proteinExistence type="inferred from homology"/>